<reference evidence="3 4" key="1">
    <citation type="submission" date="2016-05" db="EMBL/GenBank/DDBJ databases">
        <title>Complete genome sequence of a phthalic acid esters degrading Mycobacterium sp. YC-RL4.</title>
        <authorList>
            <person name="Ren L."/>
            <person name="Fan S."/>
            <person name="Ruth N."/>
            <person name="Jia Y."/>
            <person name="Wang J."/>
            <person name="Qiao C."/>
        </authorList>
    </citation>
    <scope>NUCLEOTIDE SEQUENCE [LARGE SCALE GENOMIC DNA]</scope>
    <source>
        <strain evidence="3 4">YC-RL4</strain>
    </source>
</reference>
<evidence type="ECO:0000256" key="1">
    <source>
        <dbReference type="SAM" id="SignalP"/>
    </source>
</evidence>
<feature type="signal peptide" evidence="1">
    <location>
        <begin position="1"/>
        <end position="28"/>
    </location>
</feature>
<accession>A0A172UNT1</accession>
<gene>
    <name evidence="3" type="ORF">A7U43_16720</name>
</gene>
<evidence type="ECO:0000313" key="3">
    <source>
        <dbReference type="EMBL" id="ANE80725.1"/>
    </source>
</evidence>
<dbReference type="InterPro" id="IPR007969">
    <property type="entry name" value="DUF732"/>
</dbReference>
<dbReference type="Proteomes" id="UP000077143">
    <property type="component" value="Chromosome"/>
</dbReference>
<proteinExistence type="predicted"/>
<keyword evidence="4" id="KW-1185">Reference proteome</keyword>
<feature type="chain" id="PRO_5008002257" description="DUF732 domain-containing protein" evidence="1">
    <location>
        <begin position="29"/>
        <end position="99"/>
    </location>
</feature>
<feature type="domain" description="DUF732" evidence="2">
    <location>
        <begin position="30"/>
        <end position="99"/>
    </location>
</feature>
<dbReference type="KEGG" id="madi:A7U43_16720"/>
<sequence>MTLMRKLLLPVIAAAFAAGLGLAAPASADETSYFTELTDYGYGDTSQEVALDLGYSICEDLANGVPQQVTLDAIYENTNENVDATDATFLYKAAIVHLC</sequence>
<dbReference type="EMBL" id="CP015596">
    <property type="protein sequence ID" value="ANE80725.1"/>
    <property type="molecule type" value="Genomic_DNA"/>
</dbReference>
<keyword evidence="1" id="KW-0732">Signal</keyword>
<protein>
    <recommendedName>
        <fullName evidence="2">DUF732 domain-containing protein</fullName>
    </recommendedName>
</protein>
<dbReference type="Pfam" id="PF05305">
    <property type="entry name" value="DUF732"/>
    <property type="match status" value="1"/>
</dbReference>
<organism evidence="3 4">
    <name type="scientific">Mycobacterium adipatum</name>
    <dbReference type="NCBI Taxonomy" id="1682113"/>
    <lineage>
        <taxon>Bacteria</taxon>
        <taxon>Bacillati</taxon>
        <taxon>Actinomycetota</taxon>
        <taxon>Actinomycetes</taxon>
        <taxon>Mycobacteriales</taxon>
        <taxon>Mycobacteriaceae</taxon>
        <taxon>Mycobacterium</taxon>
    </lineage>
</organism>
<dbReference type="AlphaFoldDB" id="A0A172UNT1"/>
<evidence type="ECO:0000259" key="2">
    <source>
        <dbReference type="Pfam" id="PF05305"/>
    </source>
</evidence>
<name>A0A172UNT1_9MYCO</name>
<evidence type="ECO:0000313" key="4">
    <source>
        <dbReference type="Proteomes" id="UP000077143"/>
    </source>
</evidence>